<dbReference type="EMBL" id="RBTT01000466">
    <property type="protein sequence ID" value="RMU00939.1"/>
    <property type="molecule type" value="Genomic_DNA"/>
</dbReference>
<accession>A0A3M4TYW0</accession>
<reference evidence="1 2" key="1">
    <citation type="submission" date="2018-08" db="EMBL/GenBank/DDBJ databases">
        <title>Recombination of ecologically and evolutionarily significant loci maintains genetic cohesion in the Pseudomonas syringae species complex.</title>
        <authorList>
            <person name="Dillon M."/>
            <person name="Thakur S."/>
            <person name="Almeida R.N.D."/>
            <person name="Weir B.S."/>
            <person name="Guttman D.S."/>
        </authorList>
    </citation>
    <scope>NUCLEOTIDE SEQUENCE [LARGE SCALE GENOMIC DNA]</scope>
    <source>
        <strain evidence="1 2">ICMP 9829</strain>
    </source>
</reference>
<organism evidence="1 2">
    <name type="scientific">Pseudomonas syringae pv. coriandricola</name>
    <dbReference type="NCBI Taxonomy" id="264453"/>
    <lineage>
        <taxon>Bacteria</taxon>
        <taxon>Pseudomonadati</taxon>
        <taxon>Pseudomonadota</taxon>
        <taxon>Gammaproteobacteria</taxon>
        <taxon>Pseudomonadales</taxon>
        <taxon>Pseudomonadaceae</taxon>
        <taxon>Pseudomonas</taxon>
    </lineage>
</organism>
<feature type="non-terminal residue" evidence="1">
    <location>
        <position position="228"/>
    </location>
</feature>
<comment type="caution">
    <text evidence="1">The sequence shown here is derived from an EMBL/GenBank/DDBJ whole genome shotgun (WGS) entry which is preliminary data.</text>
</comment>
<proteinExistence type="predicted"/>
<protein>
    <submittedName>
        <fullName evidence="1">Uncharacterized protein</fullName>
    </submittedName>
</protein>
<name>A0A3M4TYW0_9PSED</name>
<dbReference type="Proteomes" id="UP000274212">
    <property type="component" value="Unassembled WGS sequence"/>
</dbReference>
<evidence type="ECO:0000313" key="1">
    <source>
        <dbReference type="EMBL" id="RMU00939.1"/>
    </source>
</evidence>
<evidence type="ECO:0000313" key="2">
    <source>
        <dbReference type="Proteomes" id="UP000274212"/>
    </source>
</evidence>
<dbReference type="AlphaFoldDB" id="A0A3M4TYW0"/>
<sequence length="228" mass="23987">MRGFAACLRCRPANPCAGTYVRDNTVRVGDNLWTAIAAVPADANGSNGPPNPTYWVNSGQSIRTANALAAQVTKNTADITTVDGKTTATATQMQAAQAQYRADSGEGDLLDALRGWDSTASAAQEVKIRAEEDFAQAQRTTTLQARVGTNEARITTVETTTATDREATAQRITAIDSRVGTSESKITTIESTANTDRQATAQQLSTLNTAVGTNQTAIQTEATARSDG</sequence>
<gene>
    <name evidence="1" type="ORF">ALP36_04690</name>
</gene>